<dbReference type="PANTHER" id="PTHR37507:SF2">
    <property type="entry name" value="SPORULATION PROTEIN YDCC"/>
    <property type="match status" value="1"/>
</dbReference>
<protein>
    <submittedName>
        <fullName evidence="3">Outer membrane lipoprotein-sorting protein</fullName>
    </submittedName>
</protein>
<name>A0ABU2D5U3_9EURY</name>
<comment type="caution">
    <text evidence="3">The sequence shown here is derived from an EMBL/GenBank/DDBJ whole genome shotgun (WGS) entry which is preliminary data.</text>
</comment>
<dbReference type="PANTHER" id="PTHR37507">
    <property type="entry name" value="SPORULATION PROTEIN YDCC"/>
    <property type="match status" value="1"/>
</dbReference>
<dbReference type="PROSITE" id="PS51257">
    <property type="entry name" value="PROKAR_LIPOPROTEIN"/>
    <property type="match status" value="1"/>
</dbReference>
<feature type="domain" description="DUF4367" evidence="1">
    <location>
        <begin position="279"/>
        <end position="329"/>
    </location>
</feature>
<dbReference type="Pfam" id="PF14285">
    <property type="entry name" value="DUF4367"/>
    <property type="match status" value="1"/>
</dbReference>
<evidence type="ECO:0000313" key="4">
    <source>
        <dbReference type="Proteomes" id="UP001246244"/>
    </source>
</evidence>
<evidence type="ECO:0000259" key="2">
    <source>
        <dbReference type="Pfam" id="PF17131"/>
    </source>
</evidence>
<evidence type="ECO:0000313" key="3">
    <source>
        <dbReference type="EMBL" id="MDR7667292.1"/>
    </source>
</evidence>
<dbReference type="InterPro" id="IPR025377">
    <property type="entry name" value="DUF4367"/>
</dbReference>
<dbReference type="InterPro" id="IPR029046">
    <property type="entry name" value="LolA/LolB/LppX"/>
</dbReference>
<sequence length="331" mass="37242">MLKKLLIVTLILSIVATGCISEMTVEEIAKHTQEKYETVHDFKATRISTTNVQGAEISDEVEISVKKPNKFMSEDKKRGIIKVSNGEVMWVYDVKKGEATRTSLEGYGDLLDYGSFIKELLEDTNATLLGEEKLSGTSCYVIEETPKKDMYLTGQKIWIDKKYWIPVRIEIYFEGFNSSVEYTNVSFNTGISDDEFEFSPPAGVKIIEPETKLSNNVSMEDAQNNMNFTILNPYTAGYEFNGATVSKSGDMESVSLVYTKGRERMAITQTVLQEKHPLQNAENVSIGEAEGELIHILGKKMLRFDSNDTEIMITGTMTKDEFIKVAESMNQ</sequence>
<dbReference type="Pfam" id="PF17131">
    <property type="entry name" value="LolA_like"/>
    <property type="match status" value="1"/>
</dbReference>
<proteinExistence type="predicted"/>
<dbReference type="RefSeq" id="WP_310577320.1">
    <property type="nucleotide sequence ID" value="NZ_JAVKPK010000124.1"/>
</dbReference>
<keyword evidence="3" id="KW-0449">Lipoprotein</keyword>
<feature type="domain" description="Uncharacterized protein TP-0789" evidence="2">
    <location>
        <begin position="80"/>
        <end position="172"/>
    </location>
</feature>
<reference evidence="4" key="1">
    <citation type="submission" date="2023-07" db="EMBL/GenBank/DDBJ databases">
        <title>Whole-genome sequencing of a new Methanosarcina sp. Z-7115.</title>
        <authorList>
            <person name="Zhilina T.N."/>
            <person name="Merkel A.Y."/>
        </authorList>
    </citation>
    <scope>NUCLEOTIDE SEQUENCE [LARGE SCALE GENOMIC DNA]</scope>
    <source>
        <strain evidence="4">Z-7115</strain>
    </source>
</reference>
<dbReference type="Proteomes" id="UP001246244">
    <property type="component" value="Unassembled WGS sequence"/>
</dbReference>
<dbReference type="SUPFAM" id="SSF89392">
    <property type="entry name" value="Prokaryotic lipoproteins and lipoprotein localization factors"/>
    <property type="match status" value="1"/>
</dbReference>
<dbReference type="CDD" id="cd16329">
    <property type="entry name" value="LolA_like"/>
    <property type="match status" value="1"/>
</dbReference>
<dbReference type="EMBL" id="JAVKPK010000124">
    <property type="protein sequence ID" value="MDR7667292.1"/>
    <property type="molecule type" value="Genomic_DNA"/>
</dbReference>
<dbReference type="InterPro" id="IPR033399">
    <property type="entry name" value="TP_0789-like"/>
</dbReference>
<evidence type="ECO:0000259" key="1">
    <source>
        <dbReference type="Pfam" id="PF14285"/>
    </source>
</evidence>
<gene>
    <name evidence="3" type="ORF">RG963_16225</name>
</gene>
<dbReference type="Gene3D" id="2.50.20.10">
    <property type="entry name" value="Lipoprotein localisation LolA/LolB/LppX"/>
    <property type="match status" value="1"/>
</dbReference>
<dbReference type="InterPro" id="IPR052944">
    <property type="entry name" value="Sporulation_related"/>
</dbReference>
<accession>A0ABU2D5U3</accession>
<keyword evidence="4" id="KW-1185">Reference proteome</keyword>
<organism evidence="3 4">
    <name type="scientific">Methanosarcina baikalica</name>
    <dbReference type="NCBI Taxonomy" id="3073890"/>
    <lineage>
        <taxon>Archaea</taxon>
        <taxon>Methanobacteriati</taxon>
        <taxon>Methanobacteriota</taxon>
        <taxon>Stenosarchaea group</taxon>
        <taxon>Methanomicrobia</taxon>
        <taxon>Methanosarcinales</taxon>
        <taxon>Methanosarcinaceae</taxon>
        <taxon>Methanosarcina</taxon>
    </lineage>
</organism>